<evidence type="ECO:0000313" key="1">
    <source>
        <dbReference type="EMBL" id="QNL31544.1"/>
    </source>
</evidence>
<accession>A0A7G9A471</accession>
<sequence length="108" mass="12264">MHQNISTDEAIKLLKEDDNADWSWSGAEALVGYLEDLEDSLDESIEFDRVAIRCEYSEYSSALEAAEHYGFIPEDDEDEDDVESSAITYLEDKTTVIKFEGGVIIQQF</sequence>
<dbReference type="EMBL" id="MT840185">
    <property type="protein sequence ID" value="QNL31544.1"/>
    <property type="molecule type" value="Genomic_DNA"/>
</dbReference>
<proteinExistence type="predicted"/>
<protein>
    <submittedName>
        <fullName evidence="1">Uncharacterized protein</fullName>
    </submittedName>
</protein>
<name>A0A7G9A471_9VIRU</name>
<organism evidence="1">
    <name type="scientific">Bacteriophage sp</name>
    <dbReference type="NCBI Taxonomy" id="38018"/>
    <lineage>
        <taxon>Viruses</taxon>
    </lineage>
</organism>
<reference evidence="1" key="1">
    <citation type="submission" date="2020-07" db="EMBL/GenBank/DDBJ databases">
        <title>Dissolved microcystin release linked to lysis of a Microcystis spp. bloom in Lake Erie (USA) attributed to a novel cyanophage.</title>
        <authorList>
            <person name="McKindles K.M."/>
            <person name="Manes M.A."/>
            <person name="DeMarco J.R."/>
            <person name="McClure A."/>
            <person name="McKay R.M."/>
            <person name="Davis T.W."/>
            <person name="Bullerjahn G.S."/>
        </authorList>
    </citation>
    <scope>NUCLEOTIDE SEQUENCE</scope>
</reference>